<reference evidence="2 3" key="1">
    <citation type="submission" date="2018-12" db="EMBL/GenBank/DDBJ databases">
        <title>Complete genome sequence of Streptomyces ficellus NRRL8067, the producer of ficellomycin, feldamycin and nojirimycin.</title>
        <authorList>
            <person name="Zhang H."/>
            <person name="Yue R."/>
            <person name="Liu Y."/>
            <person name="Li M."/>
            <person name="Mu H."/>
            <person name="Zhang J."/>
        </authorList>
    </citation>
    <scope>NUCLEOTIDE SEQUENCE [LARGE SCALE GENOMIC DNA]</scope>
    <source>
        <strain evidence="2 3">NRRL 8067</strain>
    </source>
</reference>
<dbReference type="AlphaFoldDB" id="A0A6I6F610"/>
<evidence type="ECO:0000313" key="3">
    <source>
        <dbReference type="Proteomes" id="UP000422572"/>
    </source>
</evidence>
<dbReference type="EMBL" id="CP034279">
    <property type="protein sequence ID" value="QGV79493.1"/>
    <property type="molecule type" value="Genomic_DNA"/>
</dbReference>
<dbReference type="InterPro" id="IPR029030">
    <property type="entry name" value="Caspase-like_dom_sf"/>
</dbReference>
<name>A0A6I6F610_9ACTN</name>
<organism evidence="2 3">
    <name type="scientific">Streptomyces ficellus</name>
    <dbReference type="NCBI Taxonomy" id="1977088"/>
    <lineage>
        <taxon>Bacteria</taxon>
        <taxon>Bacillati</taxon>
        <taxon>Actinomycetota</taxon>
        <taxon>Actinomycetes</taxon>
        <taxon>Kitasatosporales</taxon>
        <taxon>Streptomycetaceae</taxon>
        <taxon>Streptomyces</taxon>
    </lineage>
</organism>
<proteinExistence type="predicted"/>
<feature type="domain" description="Effector-associated" evidence="1">
    <location>
        <begin position="264"/>
        <end position="341"/>
    </location>
</feature>
<dbReference type="Gene3D" id="3.40.50.1460">
    <property type="match status" value="1"/>
</dbReference>
<evidence type="ECO:0000259" key="1">
    <source>
        <dbReference type="Pfam" id="PF19956"/>
    </source>
</evidence>
<evidence type="ECO:0000313" key="2">
    <source>
        <dbReference type="EMBL" id="QGV79493.1"/>
    </source>
</evidence>
<dbReference type="KEGG" id="sfic:EIZ62_15505"/>
<gene>
    <name evidence="2" type="ORF">EIZ62_15505</name>
</gene>
<dbReference type="SUPFAM" id="SSF52129">
    <property type="entry name" value="Caspase-like"/>
    <property type="match status" value="1"/>
</dbReference>
<protein>
    <recommendedName>
        <fullName evidence="1">Effector-associated domain-containing protein</fullName>
    </recommendedName>
</protein>
<dbReference type="Pfam" id="PF19956">
    <property type="entry name" value="EAD2"/>
    <property type="match status" value="1"/>
</dbReference>
<accession>A0A6I6F610</accession>
<dbReference type="InterPro" id="IPR045431">
    <property type="entry name" value="EAD2"/>
</dbReference>
<sequence length="351" mass="38620">MRALVVGVESYEAGSAWDLDGPVHDALGYVRWLRDLGVDAGAVTLLLSPLDRNRALADAAGVPYRPADRDTVHRVLARELADERSDWLLVAWSGHGLVDADRNRRLLFADAVQRDLRCLDVEAALALYRSDGAPGHPRQLWLLDACQTYADTAAGALRPDPMPRAVPRQRADQYALFACGPGGTARNGMRSGRFSAEALRLLREHPDWRTSPRPLAEALRRAFGDTTSLWFEGDGEAARTRGGSAGVPRPRRKLELADKRRLHDALDAVEVMRRPESRGQVIGLLPGPMAGSVPRRGETRLEILGLIDTCVTFGDGLTRLWEAVSLVDPGTAALDDLLEVLRDYPEWFTEP</sequence>
<dbReference type="RefSeq" id="WP_156693238.1">
    <property type="nucleotide sequence ID" value="NZ_CP034279.1"/>
</dbReference>
<dbReference type="Proteomes" id="UP000422572">
    <property type="component" value="Chromosome"/>
</dbReference>
<keyword evidence="3" id="KW-1185">Reference proteome</keyword>
<dbReference type="OrthoDB" id="9150676at2"/>